<gene>
    <name evidence="1" type="ORF">CKO43_11115</name>
</gene>
<dbReference type="Proteomes" id="UP001041814">
    <property type="component" value="Unassembled WGS sequence"/>
</dbReference>
<dbReference type="SUPFAM" id="SSF56935">
    <property type="entry name" value="Porins"/>
    <property type="match status" value="1"/>
</dbReference>
<evidence type="ECO:0000313" key="2">
    <source>
        <dbReference type="Proteomes" id="UP001041814"/>
    </source>
</evidence>
<protein>
    <recommendedName>
        <fullName evidence="3">Beta-barrel porin 2</fullName>
    </recommendedName>
</protein>
<dbReference type="EMBL" id="NRRU01000036">
    <property type="protein sequence ID" value="MBK1713329.1"/>
    <property type="molecule type" value="Genomic_DNA"/>
</dbReference>
<reference evidence="1" key="1">
    <citation type="submission" date="2017-08" db="EMBL/GenBank/DDBJ databases">
        <authorList>
            <person name="Imhoff J.F."/>
            <person name="Rahn T."/>
            <person name="Kuenzel S."/>
            <person name="Neulinger S.C."/>
        </authorList>
    </citation>
    <scope>NUCLEOTIDE SEQUENCE</scope>
    <source>
        <strain evidence="1">IM 151</strain>
    </source>
</reference>
<sequence>MTTCLLATLAGSPAWAQTSPYYVGGIASVTREDNLLRLGDGQAAPSGLSKSDTISSLALTGGVDQPIGRQRVFGNVTLRESRFAENDVYDNRSYALNAGLDFATVERVSGNLRLGATRRLAQFNTDTLGLVTEKNEESTRRIDATVRVGVVTRWSFEAGAGHRSIDYSSDAYASRVFNQDHASLGIRYRPQAASSFALTLRDARGRYPRSRIDPVNGGYDEERFDRRDLDLEATLQPSAASRLLARLSYGDIDYELLDARDFRGVTGLLSWDWRPTAKLAFDTRLTRDPSQDAYFADSELEPERTVEYSRITDALRLGVNYLATSKVSLSARLALWRRSTIANDAGVTLRDTERGNAATLGLSWSPTRTLLVGCEISRERRRGDGVLSQDMTAKSASCQTRLTLQ</sequence>
<evidence type="ECO:0008006" key="3">
    <source>
        <dbReference type="Google" id="ProtNLM"/>
    </source>
</evidence>
<proteinExistence type="predicted"/>
<accession>A0ABS1DVC0</accession>
<evidence type="ECO:0000313" key="1">
    <source>
        <dbReference type="EMBL" id="MBK1713329.1"/>
    </source>
</evidence>
<reference evidence="1" key="2">
    <citation type="journal article" date="2020" name="Microorganisms">
        <title>Osmotic Adaptation and Compatible Solute Biosynthesis of Phototrophic Bacteria as Revealed from Genome Analyses.</title>
        <authorList>
            <person name="Imhoff J.F."/>
            <person name="Rahn T."/>
            <person name="Kunzel S."/>
            <person name="Keller A."/>
            <person name="Neulinger S.C."/>
        </authorList>
    </citation>
    <scope>NUCLEOTIDE SEQUENCE</scope>
    <source>
        <strain evidence="1">IM 151</strain>
    </source>
</reference>
<organism evidence="1 2">
    <name type="scientific">Rubrivivax gelatinosus</name>
    <name type="common">Rhodocyclus gelatinosus</name>
    <name type="synonym">Rhodopseudomonas gelatinosa</name>
    <dbReference type="NCBI Taxonomy" id="28068"/>
    <lineage>
        <taxon>Bacteria</taxon>
        <taxon>Pseudomonadati</taxon>
        <taxon>Pseudomonadota</taxon>
        <taxon>Betaproteobacteria</taxon>
        <taxon>Burkholderiales</taxon>
        <taxon>Sphaerotilaceae</taxon>
        <taxon>Rubrivivax</taxon>
    </lineage>
</organism>
<keyword evidence="2" id="KW-1185">Reference proteome</keyword>
<name>A0ABS1DVC0_RUBGE</name>
<comment type="caution">
    <text evidence="1">The sequence shown here is derived from an EMBL/GenBank/DDBJ whole genome shotgun (WGS) entry which is preliminary data.</text>
</comment>